<dbReference type="SMART" id="SM00181">
    <property type="entry name" value="EGF"/>
    <property type="match status" value="21"/>
</dbReference>
<feature type="domain" description="EGF-like" evidence="13">
    <location>
        <begin position="1403"/>
        <end position="1444"/>
    </location>
</feature>
<dbReference type="InterPro" id="IPR000782">
    <property type="entry name" value="FAS1_domain"/>
</dbReference>
<feature type="domain" description="EGF-like" evidence="13">
    <location>
        <begin position="2068"/>
        <end position="2110"/>
    </location>
</feature>
<dbReference type="Pfam" id="PF00193">
    <property type="entry name" value="Xlink"/>
    <property type="match status" value="1"/>
</dbReference>
<dbReference type="InterPro" id="IPR036378">
    <property type="entry name" value="FAS1_dom_sf"/>
</dbReference>
<dbReference type="PANTHER" id="PTHR24038">
    <property type="entry name" value="STABILIN"/>
    <property type="match status" value="1"/>
</dbReference>
<name>A0A8J1JH71_XENTR</name>
<dbReference type="InterPro" id="IPR002049">
    <property type="entry name" value="LE_dom"/>
</dbReference>
<evidence type="ECO:0000313" key="17">
    <source>
        <dbReference type="RefSeq" id="XP_031757228.1"/>
    </source>
</evidence>
<evidence type="ECO:0000313" key="18">
    <source>
        <dbReference type="Xenbase" id="XB-GENE-6047819"/>
    </source>
</evidence>
<feature type="domain" description="EGF-like" evidence="13">
    <location>
        <begin position="804"/>
        <end position="846"/>
    </location>
</feature>
<dbReference type="InterPro" id="IPR000538">
    <property type="entry name" value="Link_dom"/>
</dbReference>
<keyword evidence="2 10" id="KW-0245">EGF-like domain</keyword>
<dbReference type="Xenbase" id="XB-GENE-6047819">
    <property type="gene designation" value="stab1"/>
</dbReference>
<reference evidence="17" key="1">
    <citation type="submission" date="2025-08" db="UniProtKB">
        <authorList>
            <consortium name="RefSeq"/>
        </authorList>
    </citation>
    <scope>IDENTIFICATION</scope>
    <source>
        <strain evidence="17">Nigerian</strain>
        <tissue evidence="17">Liver and blood</tissue>
    </source>
</reference>
<dbReference type="GO" id="GO:0016020">
    <property type="term" value="C:membrane"/>
    <property type="evidence" value="ECO:0007669"/>
    <property type="project" value="UniProtKB-SubCell"/>
</dbReference>
<evidence type="ECO:0000256" key="1">
    <source>
        <dbReference type="ARBA" id="ARBA00004479"/>
    </source>
</evidence>
<sequence>MLRAEQGPLVPEPQTLALINVGFLLVPTMFGPGFALLWALSWTFPLTRGQLRSQFCNDRTVLKVESYCTSCAASTKMLCPKGSTKITSGMGTRGCTYTVDMGGLTLSLQGCSHTCQTVAVTPACCKGFWGTTCTECPGGKKPCGGHGTCQDGIGGNGTCICKVSSHIHWDRSISPSRSHPLPFQHPGSSSPPHKSCVCEHWEIGDGTRCYGTILNQISKLNKISPHTWKLTGAQRIFGKERDSSAQNPCKTSPCSAHATCTPEGPRKYTCACKEGYFGDGKICSPVNPCSVNYGGCPENSTKCIYRTPGKSYCACKPGMIQRRGSSDCYAHGACTLHPCDSSAQCQPSAAGTPTGGCSLTVRKFGPLHCVVPYTKLRNVNETFAREFCKLHTVPGQHLLSDLKPRRLWTLSGEFLAINQKELSLEFRPDIKFRILTSDLPASNGIIHIINDIIQSEGGDAPETTQGTIGDILANNEEFSRFETLLENCDLPPILNERGSFTVFVPSNDAIDALRDGRLIYLLTKAKRKLLELVKHHIFSVAAVSADRLLTMPNILTSANEIVRINITEDGRITLGGSSVPIGRADIVASNGIIHTLEGILIPDTILPILPPSGPCSDCDSIAPCPGNSTDPGIVVQGCRLGEGTNSSNGCARNCTVTATELGCCSGFYGPECRQCPGGFSSPCYGRGACNDGIHGNGECVCFPKFKGIACHICTDPNKHGSDCDEDCPCVHGICDNRSGSRGICQGGRCNQGFTGEFCDQRAEPCGTSELTLYCHLNAVCETEGNVTRCTCGNGYEGDGVSCRPVDACGGPERGGCADNAVCTVGRDGTGSCQCNAGWTGDGIVCLPIDNCVLGNRGGCHPNAGCNFIQPGQNDCTCIGGYVGDGYSCDPVDLCLENNGGCHEMAKCQFVAGGERTCTCPDALGGDGLTCYGDVLVEMLGRQELTVFSQWIMNSRTVIPKEGVTAMVPSNAAIEALTDKQKTFWANPYMLPFLVRGHFIRGQFNSTQLCERIGQETASLEPRTKWEILCINGSIMIGNTSAISHDIPATNGFIFIIDKVLLPPVGNIPPALPKLAQVLKHIPAFAKFAEALQKSGLVQEIESSGGKFTIFVPGNWAVEKFCNDSGIERLDNSTIIKYHIVLGEKLFPAALKSGVHKESMLGVSFRLTFYQQNNQTSIHNVPLEGPVYETQKGMLIGISQVLPLLRNHCDVTKSHVTKSQCAPCLLGISCPTGNTMEESEGNCRYFRGGSYVSGCIFHCVRSYVVEDCCEGYYGRQCLPCPGAADGLCSGNGECHDGWAGSGDCICREGFHGTACETCESGRYGTDCKSDCECIHGRCNDGLNGDGTCQCDKGWAGYTCERNITNDKCNGTCSLNANCIVGTNNSTPVCSCIASFTGNGTHCSEINVCDINNGGCSPYANCTRVIPGVAQCTCLDGYNGDGRVCLENDACLQHNGGCHANAECTKTGPNKVACNCRGGYEGDGIARCTQINLCRENNGGCSPLALCFPTGPAQRQCYCPGMYLGDGLTCRGTVDKELSVNLDTAVFHKYLQAQKIQLGSDIGNLTVFVPLGQVFGNSSELEEYKSNGQLSDLLLEHVIGCKAVSVDELKETQYLTTLRGGRLMVSVDKGEVYLNGHVRLMNNSIVAKNGLIHFIDGILVPEIRNFSRQPVRPHELNITEAAEMYGYSVFLQLLQESNLMPLVRDKTHHPYTLLWPTDAAFNSLPEERKNWLYHENHRDKLLAYLKGHMIRAKKISAPNLQGQRPLQTMHGSKIQFECSREITGDIVVGGARIIQRDMEFDIGIAHGIDQLLEPPDIGARCDQLVTTEIKASYRCGVCGFERPCPYGTTDTGKVELCSRRHSSPFSLRQHSPYSSLFLSPRRSCVRKCLSVSWRPQCCKNHYGRDCQVCPGGLEAPCSRHGECSDGFSGTGGCNCQEGFNGTACEVCAPGRYGASCTGCTCTPNGQCNDGVSGDGFCFCQEGWTGANCETKLDVKPVCSPPCDTQATCRPNNTCECNPHYEGDGRNCTVIDQCAQENGGCSSHAQCIQVGIQVSCRCFPGYEGDGFYCSPIDLCANGNNGGCSLRATCVNMGPSIRRCECHDGYVGNGIQCLEKAVPPLDRCLERNGRCHPLAACADLHYQEKTGGVFHLQSPKGPYRLTYPAAEEACATQGAAIATFSQLSAAQQLGMHVCKVGWLYNWTAGYPTTYPHPSCGDGHVGIVDYKQRNNRSETWDVFCFRVQDVQCSCPEGYVGDGSFCNGNLLEVLESMPHCFIFYSKLLEYANATQEGAEFLGFLSNRTSYKTFFVPEDGSFHSNTTLSWRDLEHHVSQMDIMLSYENLTDGSFIPSKIGSNLSISGHFSASCEQFQCSKLVNNRVIVQWDIPSFNGIIHVIKGPLRAPLIPEESAGRMSNPVPVALVGALGVSLALIALAVGGFYYYKQHSAGFQFSYIKAETEDGSPGGKKILPLVSIPNPVYGDSALIEPFEEESDDGETSDTCNILGTD</sequence>
<evidence type="ECO:0000256" key="3">
    <source>
        <dbReference type="ARBA" id="ARBA00022692"/>
    </source>
</evidence>
<dbReference type="Gene3D" id="2.30.180.10">
    <property type="entry name" value="FAS1 domain"/>
    <property type="match status" value="7"/>
</dbReference>
<keyword evidence="7" id="KW-0675">Receptor</keyword>
<dbReference type="Proteomes" id="UP000008143">
    <property type="component" value="Chromosome 4"/>
</dbReference>
<dbReference type="SMART" id="SM00554">
    <property type="entry name" value="FAS1"/>
    <property type="match status" value="7"/>
</dbReference>
<feature type="domain" description="FAS1" evidence="14">
    <location>
        <begin position="931"/>
        <end position="1060"/>
    </location>
</feature>
<evidence type="ECO:0000256" key="11">
    <source>
        <dbReference type="PROSITE-ProRule" id="PRU00323"/>
    </source>
</evidence>
<dbReference type="RefSeq" id="XP_031757228.1">
    <property type="nucleotide sequence ID" value="XM_031901368.1"/>
</dbReference>
<dbReference type="InterPro" id="IPR000742">
    <property type="entry name" value="EGF"/>
</dbReference>
<dbReference type="PROSITE" id="PS50026">
    <property type="entry name" value="EGF_3"/>
    <property type="match status" value="12"/>
</dbReference>
<dbReference type="InterPro" id="IPR016187">
    <property type="entry name" value="CTDL_fold"/>
</dbReference>
<keyword evidence="9" id="KW-0424">Laminin EGF-like domain</keyword>
<proteinExistence type="predicted"/>
<evidence type="ECO:0000256" key="12">
    <source>
        <dbReference type="SAM" id="Phobius"/>
    </source>
</evidence>
<feature type="disulfide bond" evidence="10">
    <location>
        <begin position="1349"/>
        <end position="1358"/>
    </location>
</feature>
<evidence type="ECO:0000256" key="2">
    <source>
        <dbReference type="ARBA" id="ARBA00022536"/>
    </source>
</evidence>
<comment type="subcellular location">
    <subcellularLocation>
        <location evidence="1">Membrane</location>
        <topology evidence="1">Single-pass type I membrane protein</topology>
    </subcellularLocation>
</comment>
<feature type="domain" description="EGF-like" evidence="13">
    <location>
        <begin position="2027"/>
        <end position="2067"/>
    </location>
</feature>
<feature type="domain" description="EGF-like" evidence="13">
    <location>
        <begin position="245"/>
        <end position="284"/>
    </location>
</feature>
<dbReference type="PROSITE" id="PS01186">
    <property type="entry name" value="EGF_2"/>
    <property type="match status" value="10"/>
</dbReference>
<accession>A0A8J1JH71</accession>
<feature type="disulfide bond" evidence="10">
    <location>
        <begin position="1996"/>
        <end position="2006"/>
    </location>
</feature>
<evidence type="ECO:0000256" key="5">
    <source>
        <dbReference type="ARBA" id="ARBA00023136"/>
    </source>
</evidence>
<keyword evidence="6 10" id="KW-1015">Disulfide bond</keyword>
<dbReference type="SUPFAM" id="SSF57196">
    <property type="entry name" value="EGF/Laminin"/>
    <property type="match status" value="2"/>
</dbReference>
<dbReference type="Pfam" id="PF12947">
    <property type="entry name" value="EGF_3"/>
    <property type="match status" value="7"/>
</dbReference>
<dbReference type="Gene3D" id="2.170.300.10">
    <property type="entry name" value="Tie2 ligand-binding domain superfamily"/>
    <property type="match status" value="1"/>
</dbReference>
<feature type="disulfide bond" evidence="10">
    <location>
        <begin position="1305"/>
        <end position="1314"/>
    </location>
</feature>
<evidence type="ECO:0000256" key="10">
    <source>
        <dbReference type="PROSITE-ProRule" id="PRU00076"/>
    </source>
</evidence>
<evidence type="ECO:0000256" key="9">
    <source>
        <dbReference type="ARBA" id="ARBA00023292"/>
    </source>
</evidence>
<keyword evidence="4 12" id="KW-1133">Transmembrane helix</keyword>
<feature type="disulfide bond" evidence="11">
    <location>
        <begin position="2190"/>
        <end position="2211"/>
    </location>
</feature>
<dbReference type="SUPFAM" id="SSF56436">
    <property type="entry name" value="C-type lectin-like"/>
    <property type="match status" value="1"/>
</dbReference>
<evidence type="ECO:0000256" key="4">
    <source>
        <dbReference type="ARBA" id="ARBA00022989"/>
    </source>
</evidence>
<feature type="domain" description="EGF-like" evidence="13">
    <location>
        <begin position="1363"/>
        <end position="1402"/>
    </location>
</feature>
<dbReference type="PROSITE" id="PS01241">
    <property type="entry name" value="LINK_1"/>
    <property type="match status" value="1"/>
</dbReference>
<dbReference type="PROSITE" id="PS50213">
    <property type="entry name" value="FAS1"/>
    <property type="match status" value="6"/>
</dbReference>
<feature type="disulfide bond" evidence="10">
    <location>
        <begin position="1367"/>
        <end position="1377"/>
    </location>
</feature>
<dbReference type="AGR" id="Xenbase:XB-GENE-6047819"/>
<dbReference type="InterPro" id="IPR024731">
    <property type="entry name" value="NELL2-like_EGF"/>
</dbReference>
<dbReference type="FunFam" id="2.30.180.10:FF:000014">
    <property type="entry name" value="Stabilin 1"/>
    <property type="match status" value="1"/>
</dbReference>
<evidence type="ECO:0000259" key="14">
    <source>
        <dbReference type="PROSITE" id="PS50213"/>
    </source>
</evidence>
<dbReference type="GeneID" id="100491533"/>
<dbReference type="CTD" id="23166"/>
<dbReference type="OMA" id="GCHMHAE"/>
<dbReference type="KEGG" id="xtr:100491533"/>
<dbReference type="FunFam" id="2.10.25.10:FF:000040">
    <property type="entry name" value="Stabilin 2"/>
    <property type="match status" value="2"/>
</dbReference>
<dbReference type="InterPro" id="IPR016186">
    <property type="entry name" value="C-type_lectin-like/link_sf"/>
</dbReference>
<feature type="domain" description="Link" evidence="15">
    <location>
        <begin position="2144"/>
        <end position="2237"/>
    </location>
</feature>
<dbReference type="GO" id="GO:0007155">
    <property type="term" value="P:cell adhesion"/>
    <property type="evidence" value="ECO:0007669"/>
    <property type="project" value="InterPro"/>
</dbReference>
<dbReference type="Pfam" id="PF24887">
    <property type="entry name" value="EGF_STAB1-2"/>
    <property type="match status" value="1"/>
</dbReference>
<dbReference type="FunFam" id="3.10.100.10:FF:000001">
    <property type="entry name" value="Hyaluronan proteoglycan link protein 1"/>
    <property type="match status" value="1"/>
</dbReference>
<dbReference type="PROSITE" id="PS00022">
    <property type="entry name" value="EGF_1"/>
    <property type="match status" value="5"/>
</dbReference>
<dbReference type="PROSITE" id="PS50963">
    <property type="entry name" value="LINK_2"/>
    <property type="match status" value="1"/>
</dbReference>
<feature type="domain" description="EGF-like" evidence="13">
    <location>
        <begin position="1903"/>
        <end position="1943"/>
    </location>
</feature>
<dbReference type="GO" id="GO:0005540">
    <property type="term" value="F:hyaluronic acid binding"/>
    <property type="evidence" value="ECO:0007669"/>
    <property type="project" value="InterPro"/>
</dbReference>
<feature type="disulfide bond" evidence="10">
    <location>
        <begin position="1371"/>
        <end position="1388"/>
    </location>
</feature>
<dbReference type="Gene3D" id="3.10.100.10">
    <property type="entry name" value="Mannose-Binding Protein A, subunit A"/>
    <property type="match status" value="1"/>
</dbReference>
<feature type="domain" description="EGF-like" evidence="13">
    <location>
        <begin position="1445"/>
        <end position="1487"/>
    </location>
</feature>
<feature type="transmembrane region" description="Helical" evidence="12">
    <location>
        <begin position="21"/>
        <end position="44"/>
    </location>
</feature>
<keyword evidence="8" id="KW-0325">Glycoprotein</keyword>
<feature type="domain" description="EGF-like" evidence="13">
    <location>
        <begin position="1277"/>
        <end position="1315"/>
    </location>
</feature>
<feature type="domain" description="FAS1" evidence="14">
    <location>
        <begin position="465"/>
        <end position="600"/>
    </location>
</feature>
<dbReference type="SMART" id="SM00180">
    <property type="entry name" value="EGF_Lam"/>
    <property type="match status" value="3"/>
</dbReference>
<evidence type="ECO:0000256" key="7">
    <source>
        <dbReference type="ARBA" id="ARBA00023170"/>
    </source>
</evidence>
<organism evidence="16 17">
    <name type="scientific">Xenopus tropicalis</name>
    <name type="common">Western clawed frog</name>
    <name type="synonym">Silurana tropicalis</name>
    <dbReference type="NCBI Taxonomy" id="8364"/>
    <lineage>
        <taxon>Eukaryota</taxon>
        <taxon>Metazoa</taxon>
        <taxon>Chordata</taxon>
        <taxon>Craniata</taxon>
        <taxon>Vertebrata</taxon>
        <taxon>Euteleostomi</taxon>
        <taxon>Amphibia</taxon>
        <taxon>Batrachia</taxon>
        <taxon>Anura</taxon>
        <taxon>Pipoidea</taxon>
        <taxon>Pipidae</taxon>
        <taxon>Xenopodinae</taxon>
        <taxon>Xenopus</taxon>
        <taxon>Silurana</taxon>
    </lineage>
</organism>
<feature type="domain" description="FAS1" evidence="14">
    <location>
        <begin position="1071"/>
        <end position="1201"/>
    </location>
</feature>
<feature type="disulfide bond" evidence="10">
    <location>
        <begin position="1330"/>
        <end position="1347"/>
    </location>
</feature>
<feature type="disulfide bond" evidence="11">
    <location>
        <begin position="2166"/>
        <end position="2235"/>
    </location>
</feature>
<dbReference type="Gene3D" id="2.10.25.10">
    <property type="entry name" value="Laminin"/>
    <property type="match status" value="9"/>
</dbReference>
<feature type="domain" description="EGF-like" evidence="13">
    <location>
        <begin position="1322"/>
        <end position="1359"/>
    </location>
</feature>
<keyword evidence="16" id="KW-1185">Reference proteome</keyword>
<feature type="domain" description="EGF-like" evidence="13">
    <location>
        <begin position="1950"/>
        <end position="1987"/>
    </location>
</feature>
<evidence type="ECO:0000259" key="15">
    <source>
        <dbReference type="PROSITE" id="PS50963"/>
    </source>
</evidence>
<dbReference type="Pfam" id="PF02469">
    <property type="entry name" value="Fasciclin"/>
    <property type="match status" value="6"/>
</dbReference>
<keyword evidence="5 12" id="KW-0472">Membrane</keyword>
<protein>
    <submittedName>
        <fullName evidence="17">LOW QUALITY PROTEIN: stabilin-1</fullName>
    </submittedName>
</protein>
<evidence type="ECO:0000256" key="8">
    <source>
        <dbReference type="ARBA" id="ARBA00023180"/>
    </source>
</evidence>
<dbReference type="PANTHER" id="PTHR24038:SF8">
    <property type="entry name" value="STABILIN-1"/>
    <property type="match status" value="1"/>
</dbReference>
<feature type="domain" description="FAS1" evidence="14">
    <location>
        <begin position="2257"/>
        <end position="2395"/>
    </location>
</feature>
<feature type="domain" description="EGF-like" evidence="13">
    <location>
        <begin position="1992"/>
        <end position="2026"/>
    </location>
</feature>
<feature type="disulfide bond" evidence="10">
    <location>
        <begin position="1933"/>
        <end position="1942"/>
    </location>
</feature>
<feature type="transmembrane region" description="Helical" evidence="12">
    <location>
        <begin position="2414"/>
        <end position="2437"/>
    </location>
</feature>
<evidence type="ECO:0000313" key="16">
    <source>
        <dbReference type="Proteomes" id="UP000008143"/>
    </source>
</evidence>
<dbReference type="FunFam" id="2.30.180.10:FF:000005">
    <property type="entry name" value="Stabilin 2"/>
    <property type="match status" value="1"/>
</dbReference>
<comment type="caution">
    <text evidence="10">Lacks conserved residue(s) required for the propagation of feature annotation.</text>
</comment>
<dbReference type="SUPFAM" id="SSF82153">
    <property type="entry name" value="FAS1 domain"/>
    <property type="match status" value="7"/>
</dbReference>
<keyword evidence="3 12" id="KW-0812">Transmembrane</keyword>
<evidence type="ECO:0000259" key="13">
    <source>
        <dbReference type="PROSITE" id="PS50026"/>
    </source>
</evidence>
<dbReference type="InterPro" id="IPR056806">
    <property type="entry name" value="EGF_STAB1-2"/>
</dbReference>
<evidence type="ECO:0000256" key="6">
    <source>
        <dbReference type="ARBA" id="ARBA00023157"/>
    </source>
</evidence>
<gene>
    <name evidence="17 18" type="primary">stab1</name>
</gene>
<feature type="disulfide bond" evidence="10">
    <location>
        <begin position="1977"/>
        <end position="1986"/>
    </location>
</feature>
<dbReference type="SMART" id="SM00445">
    <property type="entry name" value="LINK"/>
    <property type="match status" value="1"/>
</dbReference>
<dbReference type="OrthoDB" id="286301at2759"/>
<feature type="domain" description="FAS1" evidence="14">
    <location>
        <begin position="1672"/>
        <end position="1810"/>
    </location>
</feature>
<feature type="domain" description="FAS1" evidence="14">
    <location>
        <begin position="1529"/>
        <end position="1657"/>
    </location>
</feature>